<evidence type="ECO:0000313" key="3">
    <source>
        <dbReference type="Proteomes" id="UP000664073"/>
    </source>
</evidence>
<feature type="domain" description="Phage neck terminator protein gp12-like" evidence="1">
    <location>
        <begin position="11"/>
        <end position="158"/>
    </location>
</feature>
<keyword evidence="3" id="KW-1185">Reference proteome</keyword>
<dbReference type="NCBIfam" id="NF047498">
    <property type="entry name" value="LIC_12616_fam"/>
    <property type="match status" value="1"/>
</dbReference>
<proteinExistence type="predicted"/>
<dbReference type="EMBL" id="JAFVMH010000007">
    <property type="protein sequence ID" value="MBO1326051.1"/>
    <property type="molecule type" value="Genomic_DNA"/>
</dbReference>
<evidence type="ECO:0000313" key="2">
    <source>
        <dbReference type="EMBL" id="MBO1326051.1"/>
    </source>
</evidence>
<dbReference type="InterPro" id="IPR057087">
    <property type="entry name" value="Gp12-like"/>
</dbReference>
<sequence length="175" mass="19169">MSYALTPTQSQLYAAFRAWLVSVLPGGVQVVRGQQNRAAPPLCAFVTMLITGSERLATSGWRYTATTREVSEAVQISLQLGVFGPDAHDHAQAVAALWRDMQAVDFFTAQAMPITPLYVSHARQVPLSDGEHQYQACWMLDLDMQVTFSLSLEQDFATTLSAATVLADTPHPPEE</sequence>
<dbReference type="Proteomes" id="UP000664073">
    <property type="component" value="Unassembled WGS sequence"/>
</dbReference>
<reference evidence="2" key="1">
    <citation type="submission" date="2021-03" db="EMBL/GenBank/DDBJ databases">
        <title>The complete genome sequence of Acetobacter sp. TBRC 12339.</title>
        <authorList>
            <person name="Charoenyingcharoen P."/>
            <person name="Yukphan P."/>
        </authorList>
    </citation>
    <scope>NUCLEOTIDE SEQUENCE</scope>
    <source>
        <strain evidence="2">TBRC 12339</strain>
    </source>
</reference>
<organism evidence="2 3">
    <name type="scientific">Acetobacter garciniae</name>
    <dbReference type="NCBI Taxonomy" id="2817435"/>
    <lineage>
        <taxon>Bacteria</taxon>
        <taxon>Pseudomonadati</taxon>
        <taxon>Pseudomonadota</taxon>
        <taxon>Alphaproteobacteria</taxon>
        <taxon>Acetobacterales</taxon>
        <taxon>Acetobacteraceae</taxon>
        <taxon>Acetobacter</taxon>
    </lineage>
</organism>
<accession>A0A939KRS5</accession>
<dbReference type="Pfam" id="PF23961">
    <property type="entry name" value="Phage_tail_terminator_9"/>
    <property type="match status" value="1"/>
</dbReference>
<comment type="caution">
    <text evidence="2">The sequence shown here is derived from an EMBL/GenBank/DDBJ whole genome shotgun (WGS) entry which is preliminary data.</text>
</comment>
<evidence type="ECO:0000259" key="1">
    <source>
        <dbReference type="Pfam" id="PF23961"/>
    </source>
</evidence>
<gene>
    <name evidence="2" type="ORF">J2D77_12905</name>
</gene>
<protein>
    <recommendedName>
        <fullName evidence="1">Phage neck terminator protein gp12-like domain-containing protein</fullName>
    </recommendedName>
</protein>
<dbReference type="AlphaFoldDB" id="A0A939KRS5"/>
<name>A0A939KRS5_9PROT</name>
<dbReference type="RefSeq" id="WP_207846740.1">
    <property type="nucleotide sequence ID" value="NZ_JAFVMH010000007.1"/>
</dbReference>